<protein>
    <submittedName>
        <fullName evidence="3">Uncharacterized protein</fullName>
    </submittedName>
</protein>
<keyword evidence="2" id="KW-0732">Signal</keyword>
<dbReference type="AlphaFoldDB" id="A0A835I3N1"/>
<name>A0A835I3N1_9MAGN</name>
<comment type="caution">
    <text evidence="3">The sequence shown here is derived from an EMBL/GenBank/DDBJ whole genome shotgun (WGS) entry which is preliminary data.</text>
</comment>
<proteinExistence type="predicted"/>
<feature type="compositionally biased region" description="Low complexity" evidence="1">
    <location>
        <begin position="320"/>
        <end position="335"/>
    </location>
</feature>
<feature type="chain" id="PRO_5032420795" evidence="2">
    <location>
        <begin position="23"/>
        <end position="364"/>
    </location>
</feature>
<feature type="region of interest" description="Disordered" evidence="1">
    <location>
        <begin position="251"/>
        <end position="335"/>
    </location>
</feature>
<dbReference type="EMBL" id="JADFTS010000004">
    <property type="protein sequence ID" value="KAF9609042.1"/>
    <property type="molecule type" value="Genomic_DNA"/>
</dbReference>
<accession>A0A835I3N1</accession>
<feature type="signal peptide" evidence="2">
    <location>
        <begin position="1"/>
        <end position="22"/>
    </location>
</feature>
<dbReference type="Proteomes" id="UP000631114">
    <property type="component" value="Unassembled WGS sequence"/>
</dbReference>
<feature type="compositionally biased region" description="Basic residues" evidence="1">
    <location>
        <begin position="251"/>
        <end position="265"/>
    </location>
</feature>
<evidence type="ECO:0000313" key="3">
    <source>
        <dbReference type="EMBL" id="KAF9609042.1"/>
    </source>
</evidence>
<keyword evidence="4" id="KW-1185">Reference proteome</keyword>
<evidence type="ECO:0000256" key="2">
    <source>
        <dbReference type="SAM" id="SignalP"/>
    </source>
</evidence>
<reference evidence="3 4" key="1">
    <citation type="submission" date="2020-10" db="EMBL/GenBank/DDBJ databases">
        <title>The Coptis chinensis genome and diversification of protoberbering-type alkaloids.</title>
        <authorList>
            <person name="Wang B."/>
            <person name="Shu S."/>
            <person name="Song C."/>
            <person name="Liu Y."/>
        </authorList>
    </citation>
    <scope>NUCLEOTIDE SEQUENCE [LARGE SCALE GENOMIC DNA]</scope>
    <source>
        <strain evidence="3">HL-2020</strain>
        <tissue evidence="3">Leaf</tissue>
    </source>
</reference>
<organism evidence="3 4">
    <name type="scientific">Coptis chinensis</name>
    <dbReference type="NCBI Taxonomy" id="261450"/>
    <lineage>
        <taxon>Eukaryota</taxon>
        <taxon>Viridiplantae</taxon>
        <taxon>Streptophyta</taxon>
        <taxon>Embryophyta</taxon>
        <taxon>Tracheophyta</taxon>
        <taxon>Spermatophyta</taxon>
        <taxon>Magnoliopsida</taxon>
        <taxon>Ranunculales</taxon>
        <taxon>Ranunculaceae</taxon>
        <taxon>Coptidoideae</taxon>
        <taxon>Coptis</taxon>
    </lineage>
</organism>
<evidence type="ECO:0000313" key="4">
    <source>
        <dbReference type="Proteomes" id="UP000631114"/>
    </source>
</evidence>
<sequence>MSRVQIPILLLVILILRHQIQALVMEGVEGRKHQKQIAIDVVGKRGMCKGRGGEDATIRDQNASLKGVLIALSDLETDSGISESDDDVAHPQESAPAAFINSLHDEIKSSEDPGVRVQLLKGTKVLAHGEVQVLVPDEVRGKVRGCEVSVLLDDTAGKPIEVIQGVREGALPVKPLSLLLLALPLMEEEIFKNETGLGKFNNLYNPDEMSSVLLTLKLSWNARYSGYRDGEKTFGLSLLCVHNMLTLYQSRRSRSRSISRSPHHSNSRDRDQNRSPRHGRSPVDGRSSVSEVQSRLGPRGGASHPSDKKCSRSRSRSRSLSRSASSADGSPRSASLLKRKSYSLLADVDPALQLGTGAWFLMEI</sequence>
<gene>
    <name evidence="3" type="ORF">IFM89_012482</name>
</gene>
<evidence type="ECO:0000256" key="1">
    <source>
        <dbReference type="SAM" id="MobiDB-lite"/>
    </source>
</evidence>